<dbReference type="AlphaFoldDB" id="A0A318KF06"/>
<evidence type="ECO:0000313" key="1">
    <source>
        <dbReference type="EMBL" id="PXX70803.1"/>
    </source>
</evidence>
<name>A0A318KF06_9NOCA</name>
<sequence>MRDVGNLRICGSVPFAGLAAAGGHTAGLVIGASVIVLTALVPVVTQVITELFWLRALNKPERELHWALDHAASVGEAERLMRILRCGHRDVLRARIEASKDSHR</sequence>
<protein>
    <submittedName>
        <fullName evidence="1">Uncharacterized protein</fullName>
    </submittedName>
</protein>
<dbReference type="EMBL" id="QJKF01000001">
    <property type="protein sequence ID" value="PXX70803.1"/>
    <property type="molecule type" value="Genomic_DNA"/>
</dbReference>
<dbReference type="Proteomes" id="UP000247569">
    <property type="component" value="Unassembled WGS sequence"/>
</dbReference>
<gene>
    <name evidence="1" type="ORF">DFR70_101224</name>
</gene>
<reference evidence="1 2" key="1">
    <citation type="submission" date="2018-05" db="EMBL/GenBank/DDBJ databases">
        <title>Genomic Encyclopedia of Type Strains, Phase IV (KMG-IV): sequencing the most valuable type-strain genomes for metagenomic binning, comparative biology and taxonomic classification.</title>
        <authorList>
            <person name="Goeker M."/>
        </authorList>
    </citation>
    <scope>NUCLEOTIDE SEQUENCE [LARGE SCALE GENOMIC DNA]</scope>
    <source>
        <strain evidence="1 2">DSM 44704</strain>
    </source>
</reference>
<accession>A0A318KF06</accession>
<keyword evidence="2" id="KW-1185">Reference proteome</keyword>
<organism evidence="1 2">
    <name type="scientific">Nocardia tenerifensis</name>
    <dbReference type="NCBI Taxonomy" id="228006"/>
    <lineage>
        <taxon>Bacteria</taxon>
        <taxon>Bacillati</taxon>
        <taxon>Actinomycetota</taxon>
        <taxon>Actinomycetes</taxon>
        <taxon>Mycobacteriales</taxon>
        <taxon>Nocardiaceae</taxon>
        <taxon>Nocardia</taxon>
    </lineage>
</organism>
<proteinExistence type="predicted"/>
<evidence type="ECO:0000313" key="2">
    <source>
        <dbReference type="Proteomes" id="UP000247569"/>
    </source>
</evidence>
<comment type="caution">
    <text evidence="1">The sequence shown here is derived from an EMBL/GenBank/DDBJ whole genome shotgun (WGS) entry which is preliminary data.</text>
</comment>